<dbReference type="EMBL" id="FORH01000001">
    <property type="protein sequence ID" value="SFI47876.1"/>
    <property type="molecule type" value="Genomic_DNA"/>
</dbReference>
<proteinExistence type="predicted"/>
<dbReference type="InterPro" id="IPR029068">
    <property type="entry name" value="Glyas_Bleomycin-R_OHBP_Dase"/>
</dbReference>
<protein>
    <submittedName>
        <fullName evidence="2">Glyoxalase-like domain-containing protein</fullName>
    </submittedName>
</protein>
<feature type="domain" description="Glyoxalase-like" evidence="1">
    <location>
        <begin position="5"/>
        <end position="178"/>
    </location>
</feature>
<name>A0A1I3IIV4_9RHOB</name>
<evidence type="ECO:0000259" key="1">
    <source>
        <dbReference type="Pfam" id="PF13468"/>
    </source>
</evidence>
<accession>A0A1I3IIV4</accession>
<dbReference type="InterPro" id="IPR025870">
    <property type="entry name" value="Glyoxalase-like_dom"/>
</dbReference>
<dbReference type="Proteomes" id="UP000199630">
    <property type="component" value="Unassembled WGS sequence"/>
</dbReference>
<dbReference type="AlphaFoldDB" id="A0A1I3IIV4"/>
<keyword evidence="3" id="KW-1185">Reference proteome</keyword>
<gene>
    <name evidence="2" type="ORF">SAMN04487991_0027</name>
</gene>
<reference evidence="3" key="1">
    <citation type="submission" date="2016-10" db="EMBL/GenBank/DDBJ databases">
        <authorList>
            <person name="Varghese N."/>
            <person name="Submissions S."/>
        </authorList>
    </citation>
    <scope>NUCLEOTIDE SEQUENCE [LARGE SCALE GENOMIC DNA]</scope>
    <source>
        <strain evidence="3">DSM 26471</strain>
    </source>
</reference>
<sequence>MSYRIDHLVVSASDLEQGCDAMEALLDVEFGPRGCHAEMATENRLVAMKRPDGESAYLEVIAPDHAVARPEFPRWFDLDNFGGPPRLTNWVVACPDLEEAWELAPADVGRIMSFRRGDFAWRMIVPETGILPFDNCFPALIEWHSERPGPKLPDPGLILRRLKITHPEPDALRAALAPFVSAMENVRIVQGLTPGMTAEIGTPSGEIWIA</sequence>
<organism evidence="2 3">
    <name type="scientific">Celeribacter neptunius</name>
    <dbReference type="NCBI Taxonomy" id="588602"/>
    <lineage>
        <taxon>Bacteria</taxon>
        <taxon>Pseudomonadati</taxon>
        <taxon>Pseudomonadota</taxon>
        <taxon>Alphaproteobacteria</taxon>
        <taxon>Rhodobacterales</taxon>
        <taxon>Roseobacteraceae</taxon>
        <taxon>Celeribacter</taxon>
    </lineage>
</organism>
<dbReference type="STRING" id="588602.SAMN04487991_0027"/>
<dbReference type="Gene3D" id="3.10.180.10">
    <property type="entry name" value="2,3-Dihydroxybiphenyl 1,2-Dioxygenase, domain 1"/>
    <property type="match status" value="1"/>
</dbReference>
<dbReference type="Pfam" id="PF13468">
    <property type="entry name" value="Glyoxalase_3"/>
    <property type="match status" value="1"/>
</dbReference>
<dbReference type="RefSeq" id="WP_177212975.1">
    <property type="nucleotide sequence ID" value="NZ_FORH01000001.1"/>
</dbReference>
<evidence type="ECO:0000313" key="2">
    <source>
        <dbReference type="EMBL" id="SFI47876.1"/>
    </source>
</evidence>
<evidence type="ECO:0000313" key="3">
    <source>
        <dbReference type="Proteomes" id="UP000199630"/>
    </source>
</evidence>